<keyword evidence="3 4" id="KW-0732">Signal</keyword>
<evidence type="ECO:0000256" key="1">
    <source>
        <dbReference type="ARBA" id="ARBA00008520"/>
    </source>
</evidence>
<dbReference type="Gene3D" id="3.40.190.10">
    <property type="entry name" value="Periplasmic binding protein-like II"/>
    <property type="match status" value="1"/>
</dbReference>
<feature type="signal peptide" evidence="4">
    <location>
        <begin position="1"/>
        <end position="18"/>
    </location>
</feature>
<keyword evidence="2" id="KW-0813">Transport</keyword>
<organism evidence="5 6">
    <name type="scientific">Bailinhaonella thermotolerans</name>
    <dbReference type="NCBI Taxonomy" id="1070861"/>
    <lineage>
        <taxon>Bacteria</taxon>
        <taxon>Bacillati</taxon>
        <taxon>Actinomycetota</taxon>
        <taxon>Actinomycetes</taxon>
        <taxon>Streptosporangiales</taxon>
        <taxon>Streptosporangiaceae</taxon>
        <taxon>Bailinhaonella</taxon>
    </lineage>
</organism>
<comment type="similarity">
    <text evidence="1">Belongs to the bacterial solute-binding protein 1 family.</text>
</comment>
<dbReference type="GO" id="GO:1901982">
    <property type="term" value="F:maltose binding"/>
    <property type="evidence" value="ECO:0007669"/>
    <property type="project" value="TreeGrafter"/>
</dbReference>
<evidence type="ECO:0000256" key="2">
    <source>
        <dbReference type="ARBA" id="ARBA00022448"/>
    </source>
</evidence>
<evidence type="ECO:0000313" key="5">
    <source>
        <dbReference type="EMBL" id="RJL30092.1"/>
    </source>
</evidence>
<dbReference type="PROSITE" id="PS51257">
    <property type="entry name" value="PROKAR_LIPOPROTEIN"/>
    <property type="match status" value="1"/>
</dbReference>
<dbReference type="GO" id="GO:0042956">
    <property type="term" value="P:maltodextrin transmembrane transport"/>
    <property type="evidence" value="ECO:0007669"/>
    <property type="project" value="TreeGrafter"/>
</dbReference>
<sequence length="430" mass="46510">MRGPKIVAAGVMAALALAACGGSPSENGSAEGGGKGEFTYWSMWRADEPQAKVIKAAIDRFQAETGTKVKVEWQGRDIKVKIGPAIAAGKAPDLWDNAADVVSTTVVTGQAADLSSVFDSQVPGEGKKVSELIDTKLVDTLPKDPSGSTKWLVPYELISTGWFYNAADKDLAEQPKTWDELIKLCDALKAKDKPCLASDGELMWENFLTLDLLLVRDNGAGTLAKIFEDKSGAGWDAPGVLESAKRMEQLVKGGYLIKGYDASKYPAQQTNWAQGKAAFLSNGSWVAAEVSTLVGPDWKMGALQIPPTKGGNTEVNVSLIGFSVPKKAENPEPAKRFISYFIKKDNLEKIATEAKNITPRADIPAPAELADVQKQLSSNPVRPVLDNLPREYNQKVLFPAFLEMWHGKISAQEFVAKAKEAHVQYWKTAG</sequence>
<dbReference type="EMBL" id="QZEY01000010">
    <property type="protein sequence ID" value="RJL30092.1"/>
    <property type="molecule type" value="Genomic_DNA"/>
</dbReference>
<protein>
    <submittedName>
        <fullName evidence="5">Extracellular solute-binding protein</fullName>
    </submittedName>
</protein>
<dbReference type="PANTHER" id="PTHR30061">
    <property type="entry name" value="MALTOSE-BINDING PERIPLASMIC PROTEIN"/>
    <property type="match status" value="1"/>
</dbReference>
<keyword evidence="6" id="KW-1185">Reference proteome</keyword>
<dbReference type="GO" id="GO:0055052">
    <property type="term" value="C:ATP-binding cassette (ABC) transporter complex, substrate-binding subunit-containing"/>
    <property type="evidence" value="ECO:0007669"/>
    <property type="project" value="TreeGrafter"/>
</dbReference>
<feature type="chain" id="PRO_5039115705" evidence="4">
    <location>
        <begin position="19"/>
        <end position="430"/>
    </location>
</feature>
<accession>A0A3A4BFH2</accession>
<evidence type="ECO:0000313" key="6">
    <source>
        <dbReference type="Proteomes" id="UP000265768"/>
    </source>
</evidence>
<evidence type="ECO:0000256" key="3">
    <source>
        <dbReference type="ARBA" id="ARBA00022729"/>
    </source>
</evidence>
<proteinExistence type="inferred from homology"/>
<reference evidence="5 6" key="1">
    <citation type="submission" date="2018-09" db="EMBL/GenBank/DDBJ databases">
        <title>YIM 75507 draft genome.</title>
        <authorList>
            <person name="Tang S."/>
            <person name="Feng Y."/>
        </authorList>
    </citation>
    <scope>NUCLEOTIDE SEQUENCE [LARGE SCALE GENOMIC DNA]</scope>
    <source>
        <strain evidence="5 6">YIM 75507</strain>
    </source>
</reference>
<dbReference type="Proteomes" id="UP000265768">
    <property type="component" value="Unassembled WGS sequence"/>
</dbReference>
<name>A0A3A4BFH2_9ACTN</name>
<dbReference type="PANTHER" id="PTHR30061:SF50">
    <property type="entry name" value="MALTOSE_MALTODEXTRIN-BINDING PERIPLASMIC PROTEIN"/>
    <property type="match status" value="1"/>
</dbReference>
<comment type="caution">
    <text evidence="5">The sequence shown here is derived from an EMBL/GenBank/DDBJ whole genome shotgun (WGS) entry which is preliminary data.</text>
</comment>
<dbReference type="GO" id="GO:0015768">
    <property type="term" value="P:maltose transport"/>
    <property type="evidence" value="ECO:0007669"/>
    <property type="project" value="TreeGrafter"/>
</dbReference>
<dbReference type="SUPFAM" id="SSF53850">
    <property type="entry name" value="Periplasmic binding protein-like II"/>
    <property type="match status" value="1"/>
</dbReference>
<dbReference type="OrthoDB" id="8317736at2"/>
<gene>
    <name evidence="5" type="ORF">D5H75_24520</name>
</gene>
<dbReference type="AlphaFoldDB" id="A0A3A4BFH2"/>
<dbReference type="Pfam" id="PF13416">
    <property type="entry name" value="SBP_bac_8"/>
    <property type="match status" value="1"/>
</dbReference>
<evidence type="ECO:0000256" key="4">
    <source>
        <dbReference type="SAM" id="SignalP"/>
    </source>
</evidence>
<dbReference type="InterPro" id="IPR006059">
    <property type="entry name" value="SBP"/>
</dbReference>
<dbReference type="RefSeq" id="WP_119928872.1">
    <property type="nucleotide sequence ID" value="NZ_QZEY01000010.1"/>
</dbReference>